<dbReference type="AlphaFoldDB" id="A0A0N4UXV1"/>
<proteinExistence type="predicted"/>
<protein>
    <submittedName>
        <fullName evidence="3">Enhancer of mRNA-decapping protein 4</fullName>
    </submittedName>
</protein>
<evidence type="ECO:0000313" key="1">
    <source>
        <dbReference type="EMBL" id="VDD86945.1"/>
    </source>
</evidence>
<reference evidence="3" key="1">
    <citation type="submission" date="2017-02" db="UniProtKB">
        <authorList>
            <consortium name="WormBaseParasite"/>
        </authorList>
    </citation>
    <scope>IDENTIFICATION</scope>
</reference>
<reference evidence="1 2" key="2">
    <citation type="submission" date="2018-10" db="EMBL/GenBank/DDBJ databases">
        <authorList>
            <consortium name="Pathogen Informatics"/>
        </authorList>
    </citation>
    <scope>NUCLEOTIDE SEQUENCE [LARGE SCALE GENOMIC DNA]</scope>
</reference>
<sequence length="107" mass="11661">MAATSKLSFRARNLDASKPMPVYVADELPDLSECTPINRAVAQMPTGMEKDEEMLGHIIMEALGPHSPDHSSSNTVQLFITELLVSIKQHISSECETLSSNCWGSVS</sequence>
<name>A0A0N4UXV1_ENTVE</name>
<dbReference type="WBParaSite" id="EVEC_0000238001-mRNA-1">
    <property type="protein sequence ID" value="EVEC_0000238001-mRNA-1"/>
    <property type="gene ID" value="EVEC_0000238001"/>
</dbReference>
<dbReference type="OrthoDB" id="435275at2759"/>
<dbReference type="STRING" id="51028.A0A0N4UXV1"/>
<dbReference type="EMBL" id="UXUI01007316">
    <property type="protein sequence ID" value="VDD86945.1"/>
    <property type="molecule type" value="Genomic_DNA"/>
</dbReference>
<organism evidence="3">
    <name type="scientific">Enterobius vermicularis</name>
    <name type="common">Human pinworm</name>
    <dbReference type="NCBI Taxonomy" id="51028"/>
    <lineage>
        <taxon>Eukaryota</taxon>
        <taxon>Metazoa</taxon>
        <taxon>Ecdysozoa</taxon>
        <taxon>Nematoda</taxon>
        <taxon>Chromadorea</taxon>
        <taxon>Rhabditida</taxon>
        <taxon>Spirurina</taxon>
        <taxon>Oxyuridomorpha</taxon>
        <taxon>Oxyuroidea</taxon>
        <taxon>Oxyuridae</taxon>
        <taxon>Enterobius</taxon>
    </lineage>
</organism>
<evidence type="ECO:0000313" key="2">
    <source>
        <dbReference type="Proteomes" id="UP000274131"/>
    </source>
</evidence>
<accession>A0A0N4UXV1</accession>
<gene>
    <name evidence="1" type="ORF">EVEC_LOCUS2088</name>
</gene>
<keyword evidence="2" id="KW-1185">Reference proteome</keyword>
<evidence type="ECO:0000313" key="3">
    <source>
        <dbReference type="WBParaSite" id="EVEC_0000238001-mRNA-1"/>
    </source>
</evidence>
<dbReference type="Proteomes" id="UP000274131">
    <property type="component" value="Unassembled WGS sequence"/>
</dbReference>